<dbReference type="EMBL" id="JAACJS010000015">
    <property type="protein sequence ID" value="NCI50590.1"/>
    <property type="molecule type" value="Genomic_DNA"/>
</dbReference>
<reference evidence="5 6" key="1">
    <citation type="submission" date="2020-01" db="EMBL/GenBank/DDBJ databases">
        <title>Genome analysis.</title>
        <authorList>
            <person name="Wu S."/>
            <person name="Wang G."/>
        </authorList>
    </citation>
    <scope>NUCLEOTIDE SEQUENCE [LARGE SCALE GENOMIC DNA]</scope>
    <source>
        <strain evidence="5 6">SYL130</strain>
    </source>
</reference>
<dbReference type="RefSeq" id="WP_161818908.1">
    <property type="nucleotide sequence ID" value="NZ_JAACJS010000015.1"/>
</dbReference>
<dbReference type="SUPFAM" id="SSF51735">
    <property type="entry name" value="NAD(P)-binding Rossmann-fold domains"/>
    <property type="match status" value="1"/>
</dbReference>
<evidence type="ECO:0000259" key="3">
    <source>
        <dbReference type="Pfam" id="PF01408"/>
    </source>
</evidence>
<dbReference type="Gene3D" id="3.40.50.720">
    <property type="entry name" value="NAD(P)-binding Rossmann-like Domain"/>
    <property type="match status" value="1"/>
</dbReference>
<feature type="domain" description="Gfo/Idh/MocA-like oxidoreductase C-terminal" evidence="4">
    <location>
        <begin position="133"/>
        <end position="345"/>
    </location>
</feature>
<accession>A0ABW9ZTY9</accession>
<dbReference type="PANTHER" id="PTHR43708">
    <property type="entry name" value="CONSERVED EXPRESSED OXIDOREDUCTASE (EUROFUNG)"/>
    <property type="match status" value="1"/>
</dbReference>
<evidence type="ECO:0000259" key="4">
    <source>
        <dbReference type="Pfam" id="PF02894"/>
    </source>
</evidence>
<evidence type="ECO:0000256" key="2">
    <source>
        <dbReference type="ARBA" id="ARBA00023002"/>
    </source>
</evidence>
<organism evidence="5 6">
    <name type="scientific">Sediminibacterium roseum</name>
    <dbReference type="NCBI Taxonomy" id="1978412"/>
    <lineage>
        <taxon>Bacteria</taxon>
        <taxon>Pseudomonadati</taxon>
        <taxon>Bacteroidota</taxon>
        <taxon>Chitinophagia</taxon>
        <taxon>Chitinophagales</taxon>
        <taxon>Chitinophagaceae</taxon>
        <taxon>Sediminibacterium</taxon>
    </lineage>
</organism>
<dbReference type="InterPro" id="IPR004104">
    <property type="entry name" value="Gfo/Idh/MocA-like_OxRdtase_C"/>
</dbReference>
<proteinExistence type="inferred from homology"/>
<keyword evidence="6" id="KW-1185">Reference proteome</keyword>
<dbReference type="Pfam" id="PF01408">
    <property type="entry name" value="GFO_IDH_MocA"/>
    <property type="match status" value="1"/>
</dbReference>
<evidence type="ECO:0000256" key="1">
    <source>
        <dbReference type="ARBA" id="ARBA00010928"/>
    </source>
</evidence>
<protein>
    <submittedName>
        <fullName evidence="5">Gfo/Idh/MocA family oxidoreductase</fullName>
    </submittedName>
</protein>
<dbReference type="Proteomes" id="UP000753802">
    <property type="component" value="Unassembled WGS sequence"/>
</dbReference>
<dbReference type="Gene3D" id="3.30.360.10">
    <property type="entry name" value="Dihydrodipicolinate Reductase, domain 2"/>
    <property type="match status" value="1"/>
</dbReference>
<keyword evidence="2" id="KW-0560">Oxidoreductase</keyword>
<dbReference type="PANTHER" id="PTHR43708:SF5">
    <property type="entry name" value="CONSERVED EXPRESSED OXIDOREDUCTASE (EUROFUNG)-RELATED"/>
    <property type="match status" value="1"/>
</dbReference>
<gene>
    <name evidence="5" type="ORF">GWC95_11690</name>
</gene>
<dbReference type="InterPro" id="IPR051317">
    <property type="entry name" value="Gfo/Idh/MocA_oxidoreduct"/>
</dbReference>
<evidence type="ECO:0000313" key="5">
    <source>
        <dbReference type="EMBL" id="NCI50590.1"/>
    </source>
</evidence>
<dbReference type="Pfam" id="PF02894">
    <property type="entry name" value="GFO_IDH_MocA_C"/>
    <property type="match status" value="1"/>
</dbReference>
<dbReference type="InterPro" id="IPR036291">
    <property type="entry name" value="NAD(P)-bd_dom_sf"/>
</dbReference>
<dbReference type="InterPro" id="IPR000683">
    <property type="entry name" value="Gfo/Idh/MocA-like_OxRdtase_N"/>
</dbReference>
<feature type="domain" description="Gfo/Idh/MocA-like oxidoreductase N-terminal" evidence="3">
    <location>
        <begin position="5"/>
        <end position="119"/>
    </location>
</feature>
<comment type="caution">
    <text evidence="5">The sequence shown here is derived from an EMBL/GenBank/DDBJ whole genome shotgun (WGS) entry which is preliminary data.</text>
</comment>
<sequence length="348" mass="39770">MKPIKTAILSFGLSGKAFHAPFIDLHKGFELTGIWERTKSESVHFYPGTTIYRSLEEILADDSIELVVVNTPTATHFDYTKKVLEAGKHAVVEKAFTTTTAEAIELKKIAEEKNSVLSVFQNRRWDSDFKTVKKIIDEDWLGEIMEVEIHFDRYKEELSPKPHKEIPAPGAGILNDLSPHLIDQALVLFGMPEAVFADLRMTRPGSKVDDYFEILFYYPMLRVRLKSGYQVREPFPAYVVHGRKGSFLKSRADVQETMLVANHKPNLTDWGTEPESEQGLLHTEKDGEVIRRKVPTLQGNYYDYYDGIYESIRNNKPVQVSAEDGIRVMRIIDTCFESSRQRRALPIG</sequence>
<evidence type="ECO:0000313" key="6">
    <source>
        <dbReference type="Proteomes" id="UP000753802"/>
    </source>
</evidence>
<name>A0ABW9ZTY9_9BACT</name>
<comment type="similarity">
    <text evidence="1">Belongs to the Gfo/Idh/MocA family.</text>
</comment>